<protein>
    <submittedName>
        <fullName evidence="1">Uncharacterized protein</fullName>
    </submittedName>
</protein>
<dbReference type="eggNOG" id="ENOG502SIP1">
    <property type="taxonomic scope" value="Eukaryota"/>
</dbReference>
<gene>
    <name evidence="1" type="ORF">MCYG_00048</name>
</gene>
<dbReference type="HOGENOM" id="CLU_1299443_0_0_1"/>
<accession>C5FBH6</accession>
<dbReference type="OrthoDB" id="4187842at2759"/>
<dbReference type="EMBL" id="DS995701">
    <property type="protein sequence ID" value="EEQ27160.1"/>
    <property type="molecule type" value="Genomic_DNA"/>
</dbReference>
<dbReference type="RefSeq" id="XP_002849944.1">
    <property type="nucleotide sequence ID" value="XM_002849898.1"/>
</dbReference>
<name>C5FBH6_ARTOC</name>
<dbReference type="AlphaFoldDB" id="C5FBH6"/>
<dbReference type="OMA" id="NERSTKH"/>
<organism evidence="1 2">
    <name type="scientific">Arthroderma otae (strain ATCC MYA-4605 / CBS 113480)</name>
    <name type="common">Microsporum canis</name>
    <dbReference type="NCBI Taxonomy" id="554155"/>
    <lineage>
        <taxon>Eukaryota</taxon>
        <taxon>Fungi</taxon>
        <taxon>Dikarya</taxon>
        <taxon>Ascomycota</taxon>
        <taxon>Pezizomycotina</taxon>
        <taxon>Eurotiomycetes</taxon>
        <taxon>Eurotiomycetidae</taxon>
        <taxon>Onygenales</taxon>
        <taxon>Arthrodermataceae</taxon>
        <taxon>Microsporum</taxon>
    </lineage>
</organism>
<evidence type="ECO:0000313" key="1">
    <source>
        <dbReference type="EMBL" id="EEQ27160.1"/>
    </source>
</evidence>
<reference evidence="2" key="1">
    <citation type="journal article" date="2012" name="MBio">
        <title>Comparative genome analysis of Trichophyton rubrum and related dermatophytes reveals candidate genes involved in infection.</title>
        <authorList>
            <person name="Martinez D.A."/>
            <person name="Oliver B.G."/>
            <person name="Graeser Y."/>
            <person name="Goldberg J.M."/>
            <person name="Li W."/>
            <person name="Martinez-Rossi N.M."/>
            <person name="Monod M."/>
            <person name="Shelest E."/>
            <person name="Barton R.C."/>
            <person name="Birch E."/>
            <person name="Brakhage A.A."/>
            <person name="Chen Z."/>
            <person name="Gurr S.J."/>
            <person name="Heiman D."/>
            <person name="Heitman J."/>
            <person name="Kosti I."/>
            <person name="Rossi A."/>
            <person name="Saif S."/>
            <person name="Samalova M."/>
            <person name="Saunders C.W."/>
            <person name="Shea T."/>
            <person name="Summerbell R.C."/>
            <person name="Xu J."/>
            <person name="Young S."/>
            <person name="Zeng Q."/>
            <person name="Birren B.W."/>
            <person name="Cuomo C.A."/>
            <person name="White T.C."/>
        </authorList>
    </citation>
    <scope>NUCLEOTIDE SEQUENCE [LARGE SCALE GENOMIC DNA]</scope>
    <source>
        <strain evidence="2">ATCC MYA-4605 / CBS 113480</strain>
    </source>
</reference>
<sequence>MPVDRGIALTSRGEEDRHWTGSCRHRSHANISRGSVSDISGLVAGQYCWQDPVGKKHYKLRTHHLKGLVKYVEQGGIIETHDDIPDMVRDQLYAEEQQRLEKQQKPSSHHTAYPININVLPSQSPPAILDESAITQAQAAHSSSNAVHLDPINISGLLDVAVEKYSNWQQTRVGSGRFKDDIKKACGIALENCLDLKLIHEDQDPDSLSGKA</sequence>
<dbReference type="VEuPathDB" id="FungiDB:MCYG_00048"/>
<keyword evidence="2" id="KW-1185">Reference proteome</keyword>
<dbReference type="GeneID" id="9223317"/>
<evidence type="ECO:0000313" key="2">
    <source>
        <dbReference type="Proteomes" id="UP000002035"/>
    </source>
</evidence>
<proteinExistence type="predicted"/>
<dbReference type="STRING" id="554155.C5FBH6"/>
<dbReference type="Proteomes" id="UP000002035">
    <property type="component" value="Unassembled WGS sequence"/>
</dbReference>